<name>A0A2U3DCH3_SULT2</name>
<gene>
    <name evidence="1" type="ORF">BM613_02505</name>
</gene>
<reference evidence="1 2" key="1">
    <citation type="submission" date="2016-11" db="EMBL/GenBank/DDBJ databases">
        <title>Comparative genomics of Acidibacillus ferroxidans species.</title>
        <authorList>
            <person name="Oliveira G."/>
            <person name="Nunes G."/>
            <person name="Oliveira R."/>
            <person name="Araujo F."/>
            <person name="Salim A."/>
            <person name="Scholte L."/>
            <person name="Morais D."/>
            <person name="Nancucheo I."/>
            <person name="Johnson D.B."/>
            <person name="Grail B."/>
            <person name="Bittencourt J."/>
            <person name="Valadares R."/>
        </authorList>
    </citation>
    <scope>NUCLEOTIDE SEQUENCE [LARGE SCALE GENOMIC DNA]</scope>
    <source>
        <strain evidence="1 2">Y002</strain>
    </source>
</reference>
<organism evidence="1 2">
    <name type="scientific">Sulfoacidibacillus thermotolerans</name>
    <name type="common">Acidibacillus sulfuroxidans</name>
    <dbReference type="NCBI Taxonomy" id="1765684"/>
    <lineage>
        <taxon>Bacteria</taxon>
        <taxon>Bacillati</taxon>
        <taxon>Bacillota</taxon>
        <taxon>Bacilli</taxon>
        <taxon>Bacillales</taxon>
        <taxon>Alicyclobacillaceae</taxon>
        <taxon>Sulfoacidibacillus</taxon>
    </lineage>
</organism>
<protein>
    <submittedName>
        <fullName evidence="1">Uncharacterized protein</fullName>
    </submittedName>
</protein>
<dbReference type="AlphaFoldDB" id="A0A2U3DCH3"/>
<comment type="caution">
    <text evidence="1">The sequence shown here is derived from an EMBL/GenBank/DDBJ whole genome shotgun (WGS) entry which is preliminary data.</text>
</comment>
<dbReference type="EMBL" id="MPDK01000002">
    <property type="protein sequence ID" value="PWI58962.1"/>
    <property type="molecule type" value="Genomic_DNA"/>
</dbReference>
<proteinExistence type="predicted"/>
<keyword evidence="2" id="KW-1185">Reference proteome</keyword>
<sequence length="84" mass="9038">MAAFVSVGAFQISSMTNDVGFFYGQNVQNAWDSHSPLQMAAGYVMGNYDLNGVAAVWSYTPAVVLQPIADSDVKDNFSPSWQGP</sequence>
<dbReference type="RefSeq" id="WP_109429562.1">
    <property type="nucleotide sequence ID" value="NZ_MPDK01000002.1"/>
</dbReference>
<accession>A0A2U3DCH3</accession>
<evidence type="ECO:0000313" key="2">
    <source>
        <dbReference type="Proteomes" id="UP000245380"/>
    </source>
</evidence>
<evidence type="ECO:0000313" key="1">
    <source>
        <dbReference type="EMBL" id="PWI58962.1"/>
    </source>
</evidence>
<dbReference type="Proteomes" id="UP000245380">
    <property type="component" value="Unassembled WGS sequence"/>
</dbReference>
<dbReference type="OrthoDB" id="2943866at2"/>